<dbReference type="EMBL" id="GDRN01088227">
    <property type="protein sequence ID" value="JAI60890.1"/>
    <property type="molecule type" value="Transcribed_RNA"/>
</dbReference>
<dbReference type="PANTHER" id="PTHR47595:SF1">
    <property type="entry name" value="MYB_SANT-LIKE DNA-BINDING DOMAIN-CONTAINING PROTEIN"/>
    <property type="match status" value="1"/>
</dbReference>
<protein>
    <recommendedName>
        <fullName evidence="2">Myb/SANT-like DNA-binding domain-containing protein</fullName>
    </recommendedName>
</protein>
<reference evidence="3" key="1">
    <citation type="submission" date="2015-09" db="EMBL/GenBank/DDBJ databases">
        <title>Scylla olivacea transcriptome.</title>
        <authorList>
            <person name="Ikhwanuddin M."/>
        </authorList>
    </citation>
    <scope>NUCLEOTIDE SEQUENCE</scope>
</reference>
<evidence type="ECO:0000256" key="1">
    <source>
        <dbReference type="SAM" id="Coils"/>
    </source>
</evidence>
<proteinExistence type="predicted"/>
<dbReference type="EMBL" id="GDRN01088229">
    <property type="protein sequence ID" value="JAI60889.1"/>
    <property type="molecule type" value="Transcribed_RNA"/>
</dbReference>
<keyword evidence="1" id="KW-0175">Coiled coil</keyword>
<evidence type="ECO:0000313" key="3">
    <source>
        <dbReference type="EMBL" id="JAI60889.1"/>
    </source>
</evidence>
<evidence type="ECO:0000259" key="2">
    <source>
        <dbReference type="Pfam" id="PF13837"/>
    </source>
</evidence>
<sequence>MTDAAGPSAGPGAVRVPEIHWGREQVLALISSVEEFFEDFYDGTKKKKAIWNAVAEHMREKGYYCLGSDCDKKWRNLKTTYIRVLQKQVHGDTSTRFEYFDALHHILGQEIDPLGMREQAMNQGVPASVVPDSTVPAEFQELTNDEGFLWTSDMVHLLLDYITECLEAFATPDADISAVWEDIALQLSQVGSEVNSEQCQRKWLGLEESLRMHQAQAEATGVLPLWAFYTRTREVANTVNVRTNVQRPRRVRINTQEEPRQPQMSSCKSPKKTCWGKSVLARVKHIESTLTIKKRLERLEARVEASRQQKEATRKTNVLLVQVLAELRRINSALKEEEEPIHGGP</sequence>
<dbReference type="Gene3D" id="1.10.10.60">
    <property type="entry name" value="Homeodomain-like"/>
    <property type="match status" value="2"/>
</dbReference>
<dbReference type="InterPro" id="IPR044822">
    <property type="entry name" value="Myb_DNA-bind_4"/>
</dbReference>
<feature type="domain" description="Myb/SANT-like DNA-binding" evidence="2">
    <location>
        <begin position="150"/>
        <end position="229"/>
    </location>
</feature>
<dbReference type="PANTHER" id="PTHR47595">
    <property type="entry name" value="HEAT SHOCK 70 KDA PROTEIN 14"/>
    <property type="match status" value="1"/>
</dbReference>
<feature type="domain" description="Myb/SANT-like DNA-binding" evidence="2">
    <location>
        <begin position="20"/>
        <end position="106"/>
    </location>
</feature>
<dbReference type="AlphaFoldDB" id="A0A0P4W4N7"/>
<accession>A0A0P4W4N7</accession>
<organism evidence="3">
    <name type="scientific">Scylla olivacea</name>
    <name type="common">Orange mud crab</name>
    <name type="synonym">Cancer olivacea</name>
    <dbReference type="NCBI Taxonomy" id="85551"/>
    <lineage>
        <taxon>Eukaryota</taxon>
        <taxon>Metazoa</taxon>
        <taxon>Ecdysozoa</taxon>
        <taxon>Arthropoda</taxon>
        <taxon>Crustacea</taxon>
        <taxon>Multicrustacea</taxon>
        <taxon>Malacostraca</taxon>
        <taxon>Eumalacostraca</taxon>
        <taxon>Eucarida</taxon>
        <taxon>Decapoda</taxon>
        <taxon>Pleocyemata</taxon>
        <taxon>Brachyura</taxon>
        <taxon>Eubrachyura</taxon>
        <taxon>Portunoidea</taxon>
        <taxon>Portunidae</taxon>
        <taxon>Portuninae</taxon>
        <taxon>Scylla</taxon>
    </lineage>
</organism>
<name>A0A0P4W4N7_SCYOL</name>
<feature type="coiled-coil region" evidence="1">
    <location>
        <begin position="289"/>
        <end position="316"/>
    </location>
</feature>
<dbReference type="Pfam" id="PF13837">
    <property type="entry name" value="Myb_DNA-bind_4"/>
    <property type="match status" value="2"/>
</dbReference>